<dbReference type="InterPro" id="IPR039426">
    <property type="entry name" value="TonB-dep_rcpt-like"/>
</dbReference>
<dbReference type="NCBIfam" id="TIGR04056">
    <property type="entry name" value="OMP_RagA_SusC"/>
    <property type="match status" value="1"/>
</dbReference>
<evidence type="ECO:0000256" key="1">
    <source>
        <dbReference type="ARBA" id="ARBA00004571"/>
    </source>
</evidence>
<dbReference type="SUPFAM" id="SSF56935">
    <property type="entry name" value="Porins"/>
    <property type="match status" value="1"/>
</dbReference>
<protein>
    <submittedName>
        <fullName evidence="10">SusC/RagA family TonB-linked outer membrane protein</fullName>
    </submittedName>
</protein>
<sequence>MKKINNGKRLAFDLLLMAFLLMTIVPVFAAETNNIPSATQQKQAVTGIVTDNKGEVIPGVNVMEKGTTNGVITDVNGHYTITVTNENAVLAFSFIGYVTKEVPVKRQKTLNISLAEEILNLEEVVVVGYGVQKKRDLTGAVTQVKATSLEKERPATVQDILRANVAGLNIGLDNSAKGGGSMEIRGKRSIKASNEPLLVVDGIIYYGSLDEINPNDIAQIDVLKDASSAAVYGAKSAAGVVLITTKKGSAEKPTVQFNASVGISTLAKKMDVYNPQEYLAWREDVQESIFEDHKPGEFSDPNNLPAGVTLEDWISYRPTTGNYTYDWLVRLGLFEPELDNYFAGRTFDWYDETYQKAFRQDYNVNISGKKDKVSYYWSLGYLNNEGIVIGDKYKSYRSRLKLDFDVTSWLSAGVNVQYSYRDQGAIPRSVNQIWANTPYSTPTDLDGNPMLYPTGIDNASSINSAYNDSFIDRSAIRNSFTGSMYAKIKLPFGISYQVNFSPRLLLYNYRNHRSSQHPVWKSFGGDAQRRSEMSYNWQVDNLIRWEHTFAQKHQVEVTLLQNAEENQSWQEIQTTQQFAPSDILGYHRMQAGTVPAISSNDTRNTGDALMGRLFYSFDKKYMLTASVRRDGYSAFGVSNPHATFPSVALGWVFSEEPFFKFPAMDFGKLRVSWGQNGNRDIGMYAALAEMKTDQYIYQTLNGNIDLSNSVYVSTMANKDLKWETTSSFNFGLDFGFLDSRISGNIDVYKMVTSDLLINRSLTETIGFGEVMANLGEVQNTGFELSLRTLNIDAKNFQWNTTFNFSLNRNKVNHLYGDYENVLDDNGNVIGRKEMDDIKNEWFIGKDISSIWTYNVIGVWQENEAEQAAEYGLRPGDMKIKDVDGNKIYDNNDKEFIGYKTPRFRWTLRNEFTLFKNWNLSFMLYSYWGHKAPYQRAKHFEAGTLTKTNYFKIPYWTAENPTNEYARLYSDDKNIGANFYRSLSFIRLDNISIGYTVPKSFLNKFKIEGMNIYGTIKNVGCWAPDWEYYDPEAYNADSPNTVSSTNRTYTLGVNVTF</sequence>
<comment type="caution">
    <text evidence="10">The sequence shown here is derived from an EMBL/GenBank/DDBJ whole genome shotgun (WGS) entry which is preliminary data.</text>
</comment>
<dbReference type="PROSITE" id="PS52016">
    <property type="entry name" value="TONB_DEPENDENT_REC_3"/>
    <property type="match status" value="1"/>
</dbReference>
<dbReference type="STRING" id="927665.HMPREF1535_01994"/>
<dbReference type="InterPro" id="IPR036942">
    <property type="entry name" value="Beta-barrel_TonB_sf"/>
</dbReference>
<reference evidence="10 11" key="1">
    <citation type="submission" date="2013-04" db="EMBL/GenBank/DDBJ databases">
        <title>The Genome Sequence of Parabacteroides goldsteinii DSM 19448.</title>
        <authorList>
            <consortium name="The Broad Institute Genomics Platform"/>
            <person name="Earl A."/>
            <person name="Ward D."/>
            <person name="Feldgarden M."/>
            <person name="Gevers D."/>
            <person name="Martens E."/>
            <person name="Sakamoto M."/>
            <person name="Benno Y."/>
            <person name="Song Y."/>
            <person name="Liu C."/>
            <person name="Lee J."/>
            <person name="Bolanos M."/>
            <person name="Vaisanen M.L."/>
            <person name="Finegold S.M."/>
            <person name="Walker B."/>
            <person name="Young S."/>
            <person name="Zeng Q."/>
            <person name="Gargeya S."/>
            <person name="Fitzgerald M."/>
            <person name="Haas B."/>
            <person name="Abouelleil A."/>
            <person name="Allen A.W."/>
            <person name="Alvarado L."/>
            <person name="Arachchi H.M."/>
            <person name="Berlin A.M."/>
            <person name="Chapman S.B."/>
            <person name="Gainer-Dewar J."/>
            <person name="Goldberg J."/>
            <person name="Griggs A."/>
            <person name="Gujja S."/>
            <person name="Hansen M."/>
            <person name="Howarth C."/>
            <person name="Imamovic A."/>
            <person name="Ireland A."/>
            <person name="Larimer J."/>
            <person name="McCowan C."/>
            <person name="Murphy C."/>
            <person name="Pearson M."/>
            <person name="Poon T.W."/>
            <person name="Priest M."/>
            <person name="Roberts A."/>
            <person name="Saif S."/>
            <person name="Shea T."/>
            <person name="Sisk P."/>
            <person name="Sykes S."/>
            <person name="Wortman J."/>
            <person name="Nusbaum C."/>
            <person name="Birren B."/>
        </authorList>
    </citation>
    <scope>NUCLEOTIDE SEQUENCE [LARGE SCALE GENOMIC DNA]</scope>
    <source>
        <strain evidence="10 11">DSM 19448</strain>
    </source>
</reference>
<dbReference type="Proteomes" id="UP000033047">
    <property type="component" value="Unassembled WGS sequence"/>
</dbReference>
<feature type="domain" description="TonB-dependent receptor plug" evidence="9">
    <location>
        <begin position="133"/>
        <end position="240"/>
    </location>
</feature>
<evidence type="ECO:0000256" key="2">
    <source>
        <dbReference type="ARBA" id="ARBA00022448"/>
    </source>
</evidence>
<dbReference type="AlphaFoldDB" id="A0A0F5JDW7"/>
<comment type="similarity">
    <text evidence="7">Belongs to the TonB-dependent receptor family.</text>
</comment>
<keyword evidence="2 7" id="KW-0813">Transport</keyword>
<accession>A0A0F5JDW7</accession>
<dbReference type="InterPro" id="IPR008969">
    <property type="entry name" value="CarboxyPept-like_regulatory"/>
</dbReference>
<dbReference type="InterPro" id="IPR023997">
    <property type="entry name" value="TonB-dep_OMP_SusC/RagA_CS"/>
</dbReference>
<dbReference type="Gene3D" id="2.170.130.10">
    <property type="entry name" value="TonB-dependent receptor, plug domain"/>
    <property type="match status" value="1"/>
</dbReference>
<evidence type="ECO:0000256" key="7">
    <source>
        <dbReference type="PROSITE-ProRule" id="PRU01360"/>
    </source>
</evidence>
<dbReference type="NCBIfam" id="TIGR04057">
    <property type="entry name" value="SusC_RagA_signa"/>
    <property type="match status" value="1"/>
</dbReference>
<feature type="signal peptide" evidence="8">
    <location>
        <begin position="1"/>
        <end position="29"/>
    </location>
</feature>
<gene>
    <name evidence="10" type="ORF">HMPREF1535_01994</name>
</gene>
<dbReference type="Gene3D" id="2.40.170.20">
    <property type="entry name" value="TonB-dependent receptor, beta-barrel domain"/>
    <property type="match status" value="1"/>
</dbReference>
<feature type="chain" id="PRO_5002489146" evidence="8">
    <location>
        <begin position="30"/>
        <end position="1056"/>
    </location>
</feature>
<dbReference type="InterPro" id="IPR023996">
    <property type="entry name" value="TonB-dep_OMP_SusC/RagA"/>
</dbReference>
<evidence type="ECO:0000256" key="3">
    <source>
        <dbReference type="ARBA" id="ARBA00022452"/>
    </source>
</evidence>
<dbReference type="GO" id="GO:0009279">
    <property type="term" value="C:cell outer membrane"/>
    <property type="evidence" value="ECO:0007669"/>
    <property type="project" value="UniProtKB-SubCell"/>
</dbReference>
<dbReference type="PATRIC" id="fig|927665.4.peg.2046"/>
<evidence type="ECO:0000313" key="11">
    <source>
        <dbReference type="Proteomes" id="UP000033047"/>
    </source>
</evidence>
<evidence type="ECO:0000313" key="10">
    <source>
        <dbReference type="EMBL" id="KKB56021.1"/>
    </source>
</evidence>
<evidence type="ECO:0000256" key="4">
    <source>
        <dbReference type="ARBA" id="ARBA00022692"/>
    </source>
</evidence>
<dbReference type="SUPFAM" id="SSF49464">
    <property type="entry name" value="Carboxypeptidase regulatory domain-like"/>
    <property type="match status" value="1"/>
</dbReference>
<evidence type="ECO:0000259" key="9">
    <source>
        <dbReference type="Pfam" id="PF07715"/>
    </source>
</evidence>
<dbReference type="FunFam" id="2.60.40.1120:FF:000003">
    <property type="entry name" value="Outer membrane protein Omp121"/>
    <property type="match status" value="1"/>
</dbReference>
<keyword evidence="8" id="KW-0732">Signal</keyword>
<keyword evidence="6 7" id="KW-0998">Cell outer membrane</keyword>
<proteinExistence type="inferred from homology"/>
<keyword evidence="4 7" id="KW-0812">Transmembrane</keyword>
<dbReference type="HOGENOM" id="CLU_004317_0_0_10"/>
<organism evidence="10 11">
    <name type="scientific">Parabacteroides goldsteinii DSM 19448 = WAL 12034</name>
    <dbReference type="NCBI Taxonomy" id="927665"/>
    <lineage>
        <taxon>Bacteria</taxon>
        <taxon>Pseudomonadati</taxon>
        <taxon>Bacteroidota</taxon>
        <taxon>Bacteroidia</taxon>
        <taxon>Bacteroidales</taxon>
        <taxon>Tannerellaceae</taxon>
        <taxon>Parabacteroides</taxon>
    </lineage>
</organism>
<dbReference type="EMBL" id="AQHV01000011">
    <property type="protein sequence ID" value="KKB56021.1"/>
    <property type="molecule type" value="Genomic_DNA"/>
</dbReference>
<dbReference type="Pfam" id="PF13715">
    <property type="entry name" value="CarbopepD_reg_2"/>
    <property type="match status" value="1"/>
</dbReference>
<dbReference type="RefSeq" id="WP_229102425.1">
    <property type="nucleotide sequence ID" value="NZ_KQ033912.1"/>
</dbReference>
<dbReference type="InterPro" id="IPR012910">
    <property type="entry name" value="Plug_dom"/>
</dbReference>
<dbReference type="Pfam" id="PF07715">
    <property type="entry name" value="Plug"/>
    <property type="match status" value="1"/>
</dbReference>
<keyword evidence="3 7" id="KW-1134">Transmembrane beta strand</keyword>
<comment type="subcellular location">
    <subcellularLocation>
        <location evidence="1 7">Cell outer membrane</location>
        <topology evidence="1 7">Multi-pass membrane protein</topology>
    </subcellularLocation>
</comment>
<dbReference type="Gene3D" id="2.60.40.1120">
    <property type="entry name" value="Carboxypeptidase-like, regulatory domain"/>
    <property type="match status" value="1"/>
</dbReference>
<name>A0A0F5JDW7_9BACT</name>
<evidence type="ECO:0000256" key="8">
    <source>
        <dbReference type="SAM" id="SignalP"/>
    </source>
</evidence>
<evidence type="ECO:0000256" key="5">
    <source>
        <dbReference type="ARBA" id="ARBA00023136"/>
    </source>
</evidence>
<keyword evidence="5 7" id="KW-0472">Membrane</keyword>
<evidence type="ECO:0000256" key="6">
    <source>
        <dbReference type="ARBA" id="ARBA00023237"/>
    </source>
</evidence>
<dbReference type="InterPro" id="IPR037066">
    <property type="entry name" value="Plug_dom_sf"/>
</dbReference>